<dbReference type="Gene3D" id="2.130.10.10">
    <property type="entry name" value="YVTN repeat-like/Quinoprotein amine dehydrogenase"/>
    <property type="match status" value="1"/>
</dbReference>
<dbReference type="SUPFAM" id="SSF50998">
    <property type="entry name" value="Quinoprotein alcohol dehydrogenase-like"/>
    <property type="match status" value="1"/>
</dbReference>
<dbReference type="CDD" id="cd19494">
    <property type="entry name" value="Elp4"/>
    <property type="match status" value="1"/>
</dbReference>
<comment type="subcellular location">
    <subcellularLocation>
        <location evidence="2">Cytoplasm</location>
    </subcellularLocation>
    <subcellularLocation>
        <location evidence="1">Nucleus</location>
    </subcellularLocation>
</comment>
<feature type="non-terminal residue" evidence="11">
    <location>
        <position position="934"/>
    </location>
</feature>
<dbReference type="AlphaFoldDB" id="A0A1S8WL00"/>
<organism evidence="11 12">
    <name type="scientific">Opisthorchis viverrini</name>
    <name type="common">Southeast Asian liver fluke</name>
    <dbReference type="NCBI Taxonomy" id="6198"/>
    <lineage>
        <taxon>Eukaryota</taxon>
        <taxon>Metazoa</taxon>
        <taxon>Spiralia</taxon>
        <taxon>Lophotrochozoa</taxon>
        <taxon>Platyhelminthes</taxon>
        <taxon>Trematoda</taxon>
        <taxon>Digenea</taxon>
        <taxon>Opisthorchiida</taxon>
        <taxon>Opisthorchiata</taxon>
        <taxon>Opisthorchiidae</taxon>
        <taxon>Opisthorchis</taxon>
    </lineage>
</organism>
<dbReference type="GO" id="GO:0002098">
    <property type="term" value="P:tRNA wobble uridine modification"/>
    <property type="evidence" value="ECO:0007669"/>
    <property type="project" value="InterPro"/>
</dbReference>
<evidence type="ECO:0000256" key="8">
    <source>
        <dbReference type="ARBA" id="ARBA00023242"/>
    </source>
</evidence>
<dbReference type="EMBL" id="KV906228">
    <property type="protein sequence ID" value="OON15118.1"/>
    <property type="molecule type" value="Genomic_DNA"/>
</dbReference>
<dbReference type="GO" id="GO:0033588">
    <property type="term" value="C:elongator holoenzyme complex"/>
    <property type="evidence" value="ECO:0007669"/>
    <property type="project" value="InterPro"/>
</dbReference>
<keyword evidence="12" id="KW-1185">Reference proteome</keyword>
<dbReference type="GO" id="GO:0008023">
    <property type="term" value="C:transcription elongation factor complex"/>
    <property type="evidence" value="ECO:0007669"/>
    <property type="project" value="TreeGrafter"/>
</dbReference>
<dbReference type="InterPro" id="IPR027417">
    <property type="entry name" value="P-loop_NTPase"/>
</dbReference>
<dbReference type="Pfam" id="PF20770">
    <property type="entry name" value="PAN2_N"/>
    <property type="match status" value="1"/>
</dbReference>
<reference evidence="11 12" key="1">
    <citation type="submission" date="2015-03" db="EMBL/GenBank/DDBJ databases">
        <title>Draft genome of the nematode, Opisthorchis viverrini.</title>
        <authorList>
            <person name="Mitreva M."/>
        </authorList>
    </citation>
    <scope>NUCLEOTIDE SEQUENCE [LARGE SCALE GENOMIC DNA]</scope>
    <source>
        <strain evidence="11">Khon Kaen</strain>
    </source>
</reference>
<gene>
    <name evidence="11" type="ORF">X801_09082</name>
</gene>
<dbReference type="InterPro" id="IPR008728">
    <property type="entry name" value="Elongator_complex_protein_4"/>
</dbReference>
<evidence type="ECO:0000256" key="3">
    <source>
        <dbReference type="ARBA" id="ARBA00005043"/>
    </source>
</evidence>
<evidence type="ECO:0000313" key="11">
    <source>
        <dbReference type="EMBL" id="OON15118.1"/>
    </source>
</evidence>
<accession>A0A1S8WL00</accession>
<comment type="pathway">
    <text evidence="3">tRNA modification; 5-methoxycarbonylmethyl-2-thiouridine-tRNA biosynthesis.</text>
</comment>
<proteinExistence type="inferred from homology"/>
<evidence type="ECO:0000313" key="12">
    <source>
        <dbReference type="Proteomes" id="UP000243686"/>
    </source>
</evidence>
<dbReference type="PANTHER" id="PTHR12896:SF1">
    <property type="entry name" value="ELONGATOR COMPLEX PROTEIN 4"/>
    <property type="match status" value="1"/>
</dbReference>
<protein>
    <recommendedName>
        <fullName evidence="5">Elongator complex protein 4</fullName>
    </recommendedName>
</protein>
<dbReference type="InterPro" id="IPR015943">
    <property type="entry name" value="WD40/YVTN_repeat-like_dom_sf"/>
</dbReference>
<dbReference type="Proteomes" id="UP000243686">
    <property type="component" value="Unassembled WGS sequence"/>
</dbReference>
<feature type="non-terminal residue" evidence="11">
    <location>
        <position position="1"/>
    </location>
</feature>
<dbReference type="UniPathway" id="UPA00988"/>
<dbReference type="InterPro" id="IPR011047">
    <property type="entry name" value="Quinoprotein_ADH-like_sf"/>
</dbReference>
<keyword evidence="7" id="KW-0819">tRNA processing</keyword>
<feature type="domain" description="PAN2-PAN3 deadenylation complex catalytic subunit PAN2 N-terminal" evidence="10">
    <location>
        <begin position="501"/>
        <end position="696"/>
    </location>
</feature>
<comment type="similarity">
    <text evidence="4">Belongs to the ELP4 family.</text>
</comment>
<dbReference type="InterPro" id="IPR048841">
    <property type="entry name" value="PAN2_N"/>
</dbReference>
<name>A0A1S8WL00_OPIVI</name>
<evidence type="ECO:0000259" key="10">
    <source>
        <dbReference type="Pfam" id="PF20770"/>
    </source>
</evidence>
<evidence type="ECO:0000256" key="1">
    <source>
        <dbReference type="ARBA" id="ARBA00004123"/>
    </source>
</evidence>
<feature type="region of interest" description="Disordered" evidence="9">
    <location>
        <begin position="914"/>
        <end position="934"/>
    </location>
</feature>
<sequence>SDFHGTYTNQLIQLFVAESVASGHSLFYAAKNSLTSTLPDVAEESELQNNATDKNDLRIAWRYKTVGNNESPRMSVPNFGHHFDLSKRMNSADRIRDWNILLQDFTPDSESPLQGNLTRLLKELRSFSSGKSGSVQRIVLSNLLSTTWGFCSGSCLFDRLALQFFASLRLLMQNTLQVALITLPPLQPSLLCRLRHYADYVFSVTGFDSVEAKNPLYEEYNGLMNVIQLPWIGGGLEPVGKPTALEWAFKVKRRQFTVQYLHLPPCLSESASRSNANEPILSCVAASRTDNDMESAEGHLGIAHESGYPTEIPTTDIYQTGGYWLTGTQIMNGVFPSDNVADVAFDPLEELVWCITRMLLALNLGQFDMFLSTSVSYYIIMVFLFSFKGQLTAFFSVSLERYITTNIPLLSNTYMDEGGSHLGELKQIYPSPRPPEHAVYMLASNALHAYTKFGRPITCAVNKLMVDLECLTVTGPTGATPGLGMGGGVWGTANEAEFCRIFLGGLQPNILELDALDRWGEVIRTIDVGLGGSVVLRSFSSGMCAGTTNGKVMVIDARTPNGIVRELDAHTGEISDITVVPHGYTLVTCGWSRLQDSGLRMDRLLKVYDLRSGRAQVPLSASLDPCFARFFPGCTDRLLAASQAGGFQTIQWGTRVLSPNDIGQLWPSYDRLVALDISHNANGLVFGTETGHLQLYLRDMNICQFNANPLPTEFASPLAESLWPTNNIGSIAPPSYPLMLVDDPANPLYGTNLMTLGKTAAEAVELQLLAASLHQPAATTPDNLRNPETFDLVERRKAEAANEAVLVAYKPVEYDDYRFSFASVPFAANPPPVTCELTNIPKGVQKLQKTEPFTSSDWPDDLCEPRARPMLPVEPELVFSANRKRTVRKPAHWGSVWHPYSDNPDDRTQFEQNTRLGRFVNVSPEEETSAEKPT</sequence>
<evidence type="ECO:0000256" key="9">
    <source>
        <dbReference type="SAM" id="MobiDB-lite"/>
    </source>
</evidence>
<dbReference type="Gene3D" id="3.40.50.300">
    <property type="entry name" value="P-loop containing nucleotide triphosphate hydrolases"/>
    <property type="match status" value="1"/>
</dbReference>
<dbReference type="PANTHER" id="PTHR12896">
    <property type="entry name" value="PAX6 NEIGHBOR PROTEIN PAXNEB"/>
    <property type="match status" value="1"/>
</dbReference>
<evidence type="ECO:0000256" key="7">
    <source>
        <dbReference type="ARBA" id="ARBA00022694"/>
    </source>
</evidence>
<evidence type="ECO:0000256" key="5">
    <source>
        <dbReference type="ARBA" id="ARBA00020265"/>
    </source>
</evidence>
<keyword evidence="6" id="KW-0963">Cytoplasm</keyword>
<evidence type="ECO:0000256" key="2">
    <source>
        <dbReference type="ARBA" id="ARBA00004496"/>
    </source>
</evidence>
<keyword evidence="8" id="KW-0539">Nucleus</keyword>
<dbReference type="GO" id="GO:0005737">
    <property type="term" value="C:cytoplasm"/>
    <property type="evidence" value="ECO:0007669"/>
    <property type="project" value="UniProtKB-SubCell"/>
</dbReference>
<dbReference type="Pfam" id="PF05625">
    <property type="entry name" value="PAXNEB"/>
    <property type="match status" value="1"/>
</dbReference>
<evidence type="ECO:0000256" key="6">
    <source>
        <dbReference type="ARBA" id="ARBA00022490"/>
    </source>
</evidence>
<evidence type="ECO:0000256" key="4">
    <source>
        <dbReference type="ARBA" id="ARBA00007573"/>
    </source>
</evidence>